<proteinExistence type="predicted"/>
<organism evidence="1 2">
    <name type="scientific">Agrococcus baldri</name>
    <dbReference type="NCBI Taxonomy" id="153730"/>
    <lineage>
        <taxon>Bacteria</taxon>
        <taxon>Bacillati</taxon>
        <taxon>Actinomycetota</taxon>
        <taxon>Actinomycetes</taxon>
        <taxon>Micrococcales</taxon>
        <taxon>Microbacteriaceae</taxon>
        <taxon>Agrococcus</taxon>
    </lineage>
</organism>
<gene>
    <name evidence="1" type="ORF">ABA31_06920</name>
</gene>
<keyword evidence="2" id="KW-1185">Reference proteome</keyword>
<dbReference type="Proteomes" id="UP000321749">
    <property type="component" value="Unassembled WGS sequence"/>
</dbReference>
<reference evidence="1 2" key="1">
    <citation type="submission" date="2019-07" db="EMBL/GenBank/DDBJ databases">
        <title>Whole genome shotgun sequence of Agrococcus baldri NBRC 103055.</title>
        <authorList>
            <person name="Hosoyama A."/>
            <person name="Uohara A."/>
            <person name="Ohji S."/>
            <person name="Ichikawa N."/>
        </authorList>
    </citation>
    <scope>NUCLEOTIDE SEQUENCE [LARGE SCALE GENOMIC DNA]</scope>
    <source>
        <strain evidence="1 2">NBRC 103055</strain>
    </source>
</reference>
<dbReference type="AlphaFoldDB" id="A0AA87RAL4"/>
<evidence type="ECO:0000313" key="1">
    <source>
        <dbReference type="EMBL" id="GEK79341.1"/>
    </source>
</evidence>
<comment type="caution">
    <text evidence="1">The sequence shown here is derived from an EMBL/GenBank/DDBJ whole genome shotgun (WGS) entry which is preliminary data.</text>
</comment>
<accession>A0AA87RAL4</accession>
<protein>
    <submittedName>
        <fullName evidence="1">Uncharacterized protein</fullName>
    </submittedName>
</protein>
<dbReference type="EMBL" id="BJUU01000003">
    <property type="protein sequence ID" value="GEK79341.1"/>
    <property type="molecule type" value="Genomic_DNA"/>
</dbReference>
<evidence type="ECO:0000313" key="2">
    <source>
        <dbReference type="Proteomes" id="UP000321749"/>
    </source>
</evidence>
<sequence>MGSPIALKTVAIRAASWVDTADFAGVQHVSGASAAMGVTEVMAAVSHTH</sequence>
<name>A0AA87RAL4_9MICO</name>